<evidence type="ECO:0000256" key="6">
    <source>
        <dbReference type="ARBA" id="ARBA00022490"/>
    </source>
</evidence>
<evidence type="ECO:0000256" key="7">
    <source>
        <dbReference type="ARBA" id="ARBA00022676"/>
    </source>
</evidence>
<dbReference type="InterPro" id="IPR029057">
    <property type="entry name" value="PRTase-like"/>
</dbReference>
<dbReference type="InterPro" id="IPR050408">
    <property type="entry name" value="HGPRT"/>
</dbReference>
<comment type="similarity">
    <text evidence="4 15">Belongs to the purine/pyrimidine phosphoribosyltransferase family.</text>
</comment>
<comment type="catalytic activity">
    <reaction evidence="13">
        <text>GMP + diphosphate = guanine + 5-phospho-alpha-D-ribose 1-diphosphate</text>
        <dbReference type="Rhea" id="RHEA:25424"/>
        <dbReference type="ChEBI" id="CHEBI:16235"/>
        <dbReference type="ChEBI" id="CHEBI:33019"/>
        <dbReference type="ChEBI" id="CHEBI:58017"/>
        <dbReference type="ChEBI" id="CHEBI:58115"/>
        <dbReference type="EC" id="2.4.2.8"/>
    </reaction>
    <physiologicalReaction direction="right-to-left" evidence="13">
        <dbReference type="Rhea" id="RHEA:25426"/>
    </physiologicalReaction>
</comment>
<keyword evidence="8 15" id="KW-0808">Transferase</keyword>
<dbReference type="SUPFAM" id="SSF53271">
    <property type="entry name" value="PRTase-like"/>
    <property type="match status" value="1"/>
</dbReference>
<evidence type="ECO:0000256" key="1">
    <source>
        <dbReference type="ARBA" id="ARBA00001946"/>
    </source>
</evidence>
<dbReference type="STRING" id="1519643.SAMN06295933_2920"/>
<evidence type="ECO:0000256" key="5">
    <source>
        <dbReference type="ARBA" id="ARBA00011895"/>
    </source>
</evidence>
<accession>A0A1X7EGY1</accession>
<evidence type="ECO:0000256" key="10">
    <source>
        <dbReference type="ARBA" id="ARBA00022726"/>
    </source>
</evidence>
<dbReference type="GO" id="GO:0032264">
    <property type="term" value="P:IMP salvage"/>
    <property type="evidence" value="ECO:0007669"/>
    <property type="project" value="UniProtKB-UniPathway"/>
</dbReference>
<dbReference type="GO" id="GO:0000287">
    <property type="term" value="F:magnesium ion binding"/>
    <property type="evidence" value="ECO:0007669"/>
    <property type="project" value="TreeGrafter"/>
</dbReference>
<comment type="subcellular location">
    <subcellularLocation>
        <location evidence="2 15">Cytoplasm</location>
    </subcellularLocation>
</comment>
<dbReference type="PANTHER" id="PTHR43340">
    <property type="entry name" value="HYPOXANTHINE-GUANINE PHOSPHORIBOSYLTRANSFERASE"/>
    <property type="match status" value="1"/>
</dbReference>
<organism evidence="17 18">
    <name type="scientific">Desulfovibrio gilichinskyi</name>
    <dbReference type="NCBI Taxonomy" id="1519643"/>
    <lineage>
        <taxon>Bacteria</taxon>
        <taxon>Pseudomonadati</taxon>
        <taxon>Thermodesulfobacteriota</taxon>
        <taxon>Desulfovibrionia</taxon>
        <taxon>Desulfovibrionales</taxon>
        <taxon>Desulfovibrionaceae</taxon>
        <taxon>Desulfovibrio</taxon>
    </lineage>
</organism>
<dbReference type="GO" id="GO:0052657">
    <property type="term" value="F:guanine phosphoribosyltransferase activity"/>
    <property type="evidence" value="ECO:0007669"/>
    <property type="project" value="RHEA"/>
</dbReference>
<dbReference type="InterPro" id="IPR005904">
    <property type="entry name" value="Hxn_phspho_trans"/>
</dbReference>
<dbReference type="EMBL" id="FWZU01000005">
    <property type="protein sequence ID" value="SMF33741.1"/>
    <property type="molecule type" value="Genomic_DNA"/>
</dbReference>
<dbReference type="OrthoDB" id="9802824at2"/>
<evidence type="ECO:0000256" key="14">
    <source>
        <dbReference type="ARBA" id="ARBA00049402"/>
    </source>
</evidence>
<name>A0A1X7EGY1_9BACT</name>
<feature type="domain" description="Phosphoribosyltransferase" evidence="16">
    <location>
        <begin position="7"/>
        <end position="158"/>
    </location>
</feature>
<gene>
    <name evidence="17" type="ORF">SAMN06295933_2920</name>
</gene>
<keyword evidence="6 15" id="KW-0963">Cytoplasm</keyword>
<evidence type="ECO:0000256" key="2">
    <source>
        <dbReference type="ARBA" id="ARBA00004496"/>
    </source>
</evidence>
<dbReference type="GO" id="GO:0000166">
    <property type="term" value="F:nucleotide binding"/>
    <property type="evidence" value="ECO:0007669"/>
    <property type="project" value="UniProtKB-KW"/>
</dbReference>
<comment type="catalytic activity">
    <reaction evidence="14">
        <text>IMP + diphosphate = hypoxanthine + 5-phospho-alpha-D-ribose 1-diphosphate</text>
        <dbReference type="Rhea" id="RHEA:17973"/>
        <dbReference type="ChEBI" id="CHEBI:17368"/>
        <dbReference type="ChEBI" id="CHEBI:33019"/>
        <dbReference type="ChEBI" id="CHEBI:58017"/>
        <dbReference type="ChEBI" id="CHEBI:58053"/>
        <dbReference type="EC" id="2.4.2.8"/>
    </reaction>
    <physiologicalReaction direction="right-to-left" evidence="14">
        <dbReference type="Rhea" id="RHEA:17975"/>
    </physiologicalReaction>
</comment>
<dbReference type="GO" id="GO:0032263">
    <property type="term" value="P:GMP salvage"/>
    <property type="evidence" value="ECO:0007669"/>
    <property type="project" value="TreeGrafter"/>
</dbReference>
<dbReference type="InterPro" id="IPR000836">
    <property type="entry name" value="PRTase_dom"/>
</dbReference>
<evidence type="ECO:0000256" key="13">
    <source>
        <dbReference type="ARBA" id="ARBA00048811"/>
    </source>
</evidence>
<dbReference type="GO" id="GO:0005829">
    <property type="term" value="C:cytosol"/>
    <property type="evidence" value="ECO:0007669"/>
    <property type="project" value="TreeGrafter"/>
</dbReference>
<reference evidence="18" key="1">
    <citation type="submission" date="2017-04" db="EMBL/GenBank/DDBJ databases">
        <authorList>
            <person name="Varghese N."/>
            <person name="Submissions S."/>
        </authorList>
    </citation>
    <scope>NUCLEOTIDE SEQUENCE [LARGE SCALE GENOMIC DNA]</scope>
    <source>
        <strain evidence="18">K3S</strain>
    </source>
</reference>
<dbReference type="Gene3D" id="3.40.50.2020">
    <property type="match status" value="1"/>
</dbReference>
<dbReference type="CDD" id="cd06223">
    <property type="entry name" value="PRTases_typeI"/>
    <property type="match status" value="1"/>
</dbReference>
<keyword evidence="18" id="KW-1185">Reference proteome</keyword>
<evidence type="ECO:0000256" key="15">
    <source>
        <dbReference type="RuleBase" id="RU364099"/>
    </source>
</evidence>
<evidence type="ECO:0000313" key="18">
    <source>
        <dbReference type="Proteomes" id="UP000192906"/>
    </source>
</evidence>
<dbReference type="GO" id="GO:0004422">
    <property type="term" value="F:hypoxanthine phosphoribosyltransferase activity"/>
    <property type="evidence" value="ECO:0007669"/>
    <property type="project" value="InterPro"/>
</dbReference>
<evidence type="ECO:0000256" key="12">
    <source>
        <dbReference type="ARBA" id="ARBA00022842"/>
    </source>
</evidence>
<evidence type="ECO:0000256" key="4">
    <source>
        <dbReference type="ARBA" id="ARBA00008391"/>
    </source>
</evidence>
<evidence type="ECO:0000313" key="17">
    <source>
        <dbReference type="EMBL" id="SMF33741.1"/>
    </source>
</evidence>
<dbReference type="PANTHER" id="PTHR43340:SF1">
    <property type="entry name" value="HYPOXANTHINE PHOSPHORIBOSYLTRANSFERASE"/>
    <property type="match status" value="1"/>
</dbReference>
<comment type="pathway">
    <text evidence="3 15">Purine metabolism; IMP biosynthesis via salvage pathway; IMP from hypoxanthine: step 1/1.</text>
</comment>
<dbReference type="Proteomes" id="UP000192906">
    <property type="component" value="Unassembled WGS sequence"/>
</dbReference>
<dbReference type="RefSeq" id="WP_085103516.1">
    <property type="nucleotide sequence ID" value="NZ_FWZU01000005.1"/>
</dbReference>
<dbReference type="UniPathway" id="UPA00591">
    <property type="reaction ID" value="UER00648"/>
</dbReference>
<dbReference type="GO" id="GO:0006166">
    <property type="term" value="P:purine ribonucleoside salvage"/>
    <property type="evidence" value="ECO:0007669"/>
    <property type="project" value="UniProtKB-KW"/>
</dbReference>
<keyword evidence="11 15" id="KW-0547">Nucleotide-binding</keyword>
<keyword evidence="10 15" id="KW-0660">Purine salvage</keyword>
<evidence type="ECO:0000259" key="16">
    <source>
        <dbReference type="Pfam" id="PF00156"/>
    </source>
</evidence>
<dbReference type="GO" id="GO:0006178">
    <property type="term" value="P:guanine salvage"/>
    <property type="evidence" value="ECO:0007669"/>
    <property type="project" value="TreeGrafter"/>
</dbReference>
<dbReference type="EC" id="2.4.2.8" evidence="5 15"/>
<dbReference type="Pfam" id="PF00156">
    <property type="entry name" value="Pribosyltran"/>
    <property type="match status" value="1"/>
</dbReference>
<dbReference type="AlphaFoldDB" id="A0A1X7EGY1"/>
<comment type="cofactor">
    <cofactor evidence="1 15">
        <name>Mg(2+)</name>
        <dbReference type="ChEBI" id="CHEBI:18420"/>
    </cofactor>
</comment>
<sequence length="174" mass="19662">MGHCLKEVFSSEVIAARIKELGKEISETYGDQPLVCVCVLKGAYLFFADLTRSLKAEPEIDFVRLSSYGNGKSRTGSMNFSKDLEGSIADKHVLIVEDIVDTGHSVEFLKHVFSRRNPLSIRTCSLIDKNERREIDLKVDFAGFVVENGFLVGYGMDYAEKYRYLNAVYELEND</sequence>
<protein>
    <recommendedName>
        <fullName evidence="5 15">Hypoxanthine phosphoribosyltransferase</fullName>
        <ecNumber evidence="5 15">2.4.2.8</ecNumber>
    </recommendedName>
</protein>
<keyword evidence="7 15" id="KW-0328">Glycosyltransferase</keyword>
<evidence type="ECO:0000256" key="8">
    <source>
        <dbReference type="ARBA" id="ARBA00022679"/>
    </source>
</evidence>
<dbReference type="GO" id="GO:0046100">
    <property type="term" value="P:hypoxanthine metabolic process"/>
    <property type="evidence" value="ECO:0007669"/>
    <property type="project" value="TreeGrafter"/>
</dbReference>
<evidence type="ECO:0000256" key="3">
    <source>
        <dbReference type="ARBA" id="ARBA00004669"/>
    </source>
</evidence>
<evidence type="ECO:0000256" key="9">
    <source>
        <dbReference type="ARBA" id="ARBA00022723"/>
    </source>
</evidence>
<proteinExistence type="inferred from homology"/>
<evidence type="ECO:0000256" key="11">
    <source>
        <dbReference type="ARBA" id="ARBA00022741"/>
    </source>
</evidence>
<dbReference type="NCBIfam" id="TIGR01203">
    <property type="entry name" value="HGPRTase"/>
    <property type="match status" value="1"/>
</dbReference>
<keyword evidence="12 15" id="KW-0460">Magnesium</keyword>
<keyword evidence="9 15" id="KW-0479">Metal-binding</keyword>